<organism evidence="2 3">
    <name type="scientific">Legionella maceachernii</name>
    <dbReference type="NCBI Taxonomy" id="466"/>
    <lineage>
        <taxon>Bacteria</taxon>
        <taxon>Pseudomonadati</taxon>
        <taxon>Pseudomonadota</taxon>
        <taxon>Gammaproteobacteria</taxon>
        <taxon>Legionellales</taxon>
        <taxon>Legionellaceae</taxon>
        <taxon>Legionella</taxon>
    </lineage>
</organism>
<sequence length="137" mass="16167">MSELSRPDTDFPTRLPTRDRGESLLKDETWHMENQRRIEEKNGHRKLGVRVHENEHYEPQQAQAGLEEDFQNGMKEHPSLKDNPYFDGIADILNQNPHLSTREVLTKFENERREQEYQHRLKLGLVSAPKFNPNPNP</sequence>
<evidence type="ECO:0000256" key="1">
    <source>
        <dbReference type="SAM" id="MobiDB-lite"/>
    </source>
</evidence>
<evidence type="ECO:0000313" key="3">
    <source>
        <dbReference type="Proteomes" id="UP000054908"/>
    </source>
</evidence>
<accession>A0A0W0VX51</accession>
<dbReference type="Proteomes" id="UP000054908">
    <property type="component" value="Unassembled WGS sequence"/>
</dbReference>
<name>A0A0W0VX51_9GAMM</name>
<dbReference type="AlphaFoldDB" id="A0A0W0VX51"/>
<comment type="caution">
    <text evidence="2">The sequence shown here is derived from an EMBL/GenBank/DDBJ whole genome shotgun (WGS) entry which is preliminary data.</text>
</comment>
<dbReference type="EMBL" id="LNYL01000050">
    <property type="protein sequence ID" value="KTD24514.1"/>
    <property type="molecule type" value="Genomic_DNA"/>
</dbReference>
<feature type="region of interest" description="Disordered" evidence="1">
    <location>
        <begin position="1"/>
        <end position="29"/>
    </location>
</feature>
<evidence type="ECO:0000313" key="2">
    <source>
        <dbReference type="EMBL" id="KTD24514.1"/>
    </source>
</evidence>
<protein>
    <submittedName>
        <fullName evidence="2">Putative Smr domain protein</fullName>
    </submittedName>
</protein>
<reference evidence="2 3" key="1">
    <citation type="submission" date="2015-11" db="EMBL/GenBank/DDBJ databases">
        <title>Genomic analysis of 38 Legionella species identifies large and diverse effector repertoires.</title>
        <authorList>
            <person name="Burstein D."/>
            <person name="Amaro F."/>
            <person name="Zusman T."/>
            <person name="Lifshitz Z."/>
            <person name="Cohen O."/>
            <person name="Gilbert J.A."/>
            <person name="Pupko T."/>
            <person name="Shuman H.A."/>
            <person name="Segal G."/>
        </authorList>
    </citation>
    <scope>NUCLEOTIDE SEQUENCE [LARGE SCALE GENOMIC DNA]</scope>
    <source>
        <strain evidence="2 3">PX-1-G2-E2</strain>
    </source>
</reference>
<dbReference type="RefSeq" id="WP_058453292.1">
    <property type="nucleotide sequence ID" value="NZ_CAAAIB010000002.1"/>
</dbReference>
<proteinExistence type="predicted"/>
<dbReference type="OrthoDB" id="9808881at2"/>
<gene>
    <name evidence="2" type="ORF">Lmac_2601</name>
</gene>
<keyword evidence="3" id="KW-1185">Reference proteome</keyword>
<dbReference type="PATRIC" id="fig|466.6.peg.2775"/>
<dbReference type="STRING" id="466.Lmac_2601"/>